<keyword evidence="1" id="KW-0808">Transferase</keyword>
<evidence type="ECO:0000313" key="4">
    <source>
        <dbReference type="EMBL" id="KAJ7026826.1"/>
    </source>
</evidence>
<organism evidence="3 5">
    <name type="scientific">Mycena alexandri</name>
    <dbReference type="NCBI Taxonomy" id="1745969"/>
    <lineage>
        <taxon>Eukaryota</taxon>
        <taxon>Fungi</taxon>
        <taxon>Dikarya</taxon>
        <taxon>Basidiomycota</taxon>
        <taxon>Agaricomycotina</taxon>
        <taxon>Agaricomycetes</taxon>
        <taxon>Agaricomycetidae</taxon>
        <taxon>Agaricales</taxon>
        <taxon>Marasmiineae</taxon>
        <taxon>Mycenaceae</taxon>
        <taxon>Mycena</taxon>
    </lineage>
</organism>
<evidence type="ECO:0000259" key="2">
    <source>
        <dbReference type="PROSITE" id="PS51186"/>
    </source>
</evidence>
<accession>A0AAD6RZ07</accession>
<proteinExistence type="predicted"/>
<keyword evidence="5" id="KW-1185">Reference proteome</keyword>
<dbReference type="GO" id="GO:0008080">
    <property type="term" value="F:N-acetyltransferase activity"/>
    <property type="evidence" value="ECO:0007669"/>
    <property type="project" value="InterPro"/>
</dbReference>
<name>A0AAD6RZ07_9AGAR</name>
<dbReference type="AlphaFoldDB" id="A0AAD6RZ07"/>
<gene>
    <name evidence="4" type="ORF">C8F04DRAFT_1267735</name>
    <name evidence="3" type="ORF">C8F04DRAFT_1405387</name>
</gene>
<dbReference type="InterPro" id="IPR016181">
    <property type="entry name" value="Acyl_CoA_acyltransferase"/>
</dbReference>
<dbReference type="PANTHER" id="PTHR13947:SF37">
    <property type="entry name" value="LD18367P"/>
    <property type="match status" value="1"/>
</dbReference>
<reference evidence="3" key="1">
    <citation type="submission" date="2023-03" db="EMBL/GenBank/DDBJ databases">
        <title>Massive genome expansion in bonnet fungi (Mycena s.s.) driven by repeated elements and novel gene families across ecological guilds.</title>
        <authorList>
            <consortium name="Lawrence Berkeley National Laboratory"/>
            <person name="Harder C.B."/>
            <person name="Miyauchi S."/>
            <person name="Viragh M."/>
            <person name="Kuo A."/>
            <person name="Thoen E."/>
            <person name="Andreopoulos B."/>
            <person name="Lu D."/>
            <person name="Skrede I."/>
            <person name="Drula E."/>
            <person name="Henrissat B."/>
            <person name="Morin E."/>
            <person name="Kohler A."/>
            <person name="Barry K."/>
            <person name="LaButti K."/>
            <person name="Morin E."/>
            <person name="Salamov A."/>
            <person name="Lipzen A."/>
            <person name="Mereny Z."/>
            <person name="Hegedus B."/>
            <person name="Baldrian P."/>
            <person name="Stursova M."/>
            <person name="Weitz H."/>
            <person name="Taylor A."/>
            <person name="Grigoriev I.V."/>
            <person name="Nagy L.G."/>
            <person name="Martin F."/>
            <person name="Kauserud H."/>
        </authorList>
    </citation>
    <scope>NUCLEOTIDE SEQUENCE</scope>
    <source>
        <strain evidence="3">CBHHK200</strain>
    </source>
</reference>
<evidence type="ECO:0000313" key="3">
    <source>
        <dbReference type="EMBL" id="KAJ7017925.1"/>
    </source>
</evidence>
<dbReference type="Proteomes" id="UP001218188">
    <property type="component" value="Unassembled WGS sequence"/>
</dbReference>
<dbReference type="InterPro" id="IPR000182">
    <property type="entry name" value="GNAT_dom"/>
</dbReference>
<dbReference type="EMBL" id="JARJCM010000370">
    <property type="protein sequence ID" value="KAJ7017925.1"/>
    <property type="molecule type" value="Genomic_DNA"/>
</dbReference>
<dbReference type="Gene3D" id="3.40.630.30">
    <property type="match status" value="1"/>
</dbReference>
<feature type="domain" description="N-acetyltransferase" evidence="2">
    <location>
        <begin position="17"/>
        <end position="169"/>
    </location>
</feature>
<comment type="caution">
    <text evidence="3">The sequence shown here is derived from an EMBL/GenBank/DDBJ whole genome shotgun (WGS) entry which is preliminary data.</text>
</comment>
<sequence length="183" mass="20242">MALFLVEIHSITAMFLSVCKTAQRTDLADIPAFYKVSLGGDPAERSRPQLVGPSGFWVAALESKGGTSQVLGCLGLDCHQLEGADELHGELRRMFVSRHYRRHGIGSRLLSEAISHARGFALPMTMELETSELQLAAQSLYEKHGFGVVGTRVIPMGQLSVLWMFRFRRTLHTVDTTPNGWSN</sequence>
<dbReference type="CDD" id="cd04301">
    <property type="entry name" value="NAT_SF"/>
    <property type="match status" value="1"/>
</dbReference>
<dbReference type="Pfam" id="PF13508">
    <property type="entry name" value="Acetyltransf_7"/>
    <property type="match status" value="1"/>
</dbReference>
<dbReference type="SUPFAM" id="SSF55729">
    <property type="entry name" value="Acyl-CoA N-acyltransferases (Nat)"/>
    <property type="match status" value="1"/>
</dbReference>
<protein>
    <submittedName>
        <fullName evidence="3">Acyl-CoA N-acyltransferase</fullName>
    </submittedName>
</protein>
<evidence type="ECO:0000256" key="1">
    <source>
        <dbReference type="ARBA" id="ARBA00022679"/>
    </source>
</evidence>
<evidence type="ECO:0000313" key="5">
    <source>
        <dbReference type="Proteomes" id="UP001218188"/>
    </source>
</evidence>
<dbReference type="PROSITE" id="PS51186">
    <property type="entry name" value="GNAT"/>
    <property type="match status" value="1"/>
</dbReference>
<dbReference type="InterPro" id="IPR050769">
    <property type="entry name" value="NAT_camello-type"/>
</dbReference>
<dbReference type="PANTHER" id="PTHR13947">
    <property type="entry name" value="GNAT FAMILY N-ACETYLTRANSFERASE"/>
    <property type="match status" value="1"/>
</dbReference>
<dbReference type="EMBL" id="JARJCM010000133">
    <property type="protein sequence ID" value="KAJ7026826.1"/>
    <property type="molecule type" value="Genomic_DNA"/>
</dbReference>